<comment type="subcellular location">
    <subcellularLocation>
        <location evidence="1">Membrane</location>
        <topology evidence="1">Single-pass membrane protein</topology>
    </subcellularLocation>
</comment>
<gene>
    <name evidence="8" type="ORF">NEMVEDRAFT_v1g228000</name>
</gene>
<dbReference type="Gene3D" id="2.60.40.150">
    <property type="entry name" value="C2 domain"/>
    <property type="match status" value="1"/>
</dbReference>
<dbReference type="eggNOG" id="KOG1326">
    <property type="taxonomic scope" value="Eukaryota"/>
</dbReference>
<keyword evidence="2 6" id="KW-0812">Transmembrane</keyword>
<dbReference type="Proteomes" id="UP000001593">
    <property type="component" value="Unassembled WGS sequence"/>
</dbReference>
<evidence type="ECO:0000256" key="6">
    <source>
        <dbReference type="SAM" id="Phobius"/>
    </source>
</evidence>
<keyword evidence="3" id="KW-0677">Repeat</keyword>
<keyword evidence="9" id="KW-1185">Reference proteome</keyword>
<dbReference type="InterPro" id="IPR037721">
    <property type="entry name" value="Ferlin"/>
</dbReference>
<accession>A7RH98</accession>
<dbReference type="STRING" id="45351.A7RH98"/>
<name>A7RH98_NEMVE</name>
<feature type="domain" description="C2" evidence="7">
    <location>
        <begin position="9"/>
        <end position="158"/>
    </location>
</feature>
<dbReference type="HOGENOM" id="CLU_068186_0_0_1"/>
<evidence type="ECO:0000256" key="2">
    <source>
        <dbReference type="ARBA" id="ARBA00022692"/>
    </source>
</evidence>
<evidence type="ECO:0000256" key="5">
    <source>
        <dbReference type="ARBA" id="ARBA00023136"/>
    </source>
</evidence>
<dbReference type="Pfam" id="PF16165">
    <property type="entry name" value="Ferlin_C"/>
    <property type="match status" value="1"/>
</dbReference>
<dbReference type="CDD" id="cd08374">
    <property type="entry name" value="C2F_Ferlin"/>
    <property type="match status" value="1"/>
</dbReference>
<evidence type="ECO:0000256" key="3">
    <source>
        <dbReference type="ARBA" id="ARBA00022737"/>
    </source>
</evidence>
<reference evidence="8 9" key="1">
    <citation type="journal article" date="2007" name="Science">
        <title>Sea anemone genome reveals ancestral eumetazoan gene repertoire and genomic organization.</title>
        <authorList>
            <person name="Putnam N.H."/>
            <person name="Srivastava M."/>
            <person name="Hellsten U."/>
            <person name="Dirks B."/>
            <person name="Chapman J."/>
            <person name="Salamov A."/>
            <person name="Terry A."/>
            <person name="Shapiro H."/>
            <person name="Lindquist E."/>
            <person name="Kapitonov V.V."/>
            <person name="Jurka J."/>
            <person name="Genikhovich G."/>
            <person name="Grigoriev I.V."/>
            <person name="Lucas S.M."/>
            <person name="Steele R.E."/>
            <person name="Finnerty J.R."/>
            <person name="Technau U."/>
            <person name="Martindale M.Q."/>
            <person name="Rokhsar D.S."/>
        </authorList>
    </citation>
    <scope>NUCLEOTIDE SEQUENCE [LARGE SCALE GENOMIC DNA]</scope>
    <source>
        <strain evidence="9">CH2 X CH6</strain>
    </source>
</reference>
<proteinExistence type="predicted"/>
<dbReference type="InterPro" id="IPR000008">
    <property type="entry name" value="C2_dom"/>
</dbReference>
<evidence type="ECO:0000259" key="7">
    <source>
        <dbReference type="PROSITE" id="PS50004"/>
    </source>
</evidence>
<keyword evidence="5 6" id="KW-0472">Membrane</keyword>
<evidence type="ECO:0000256" key="4">
    <source>
        <dbReference type="ARBA" id="ARBA00022989"/>
    </source>
</evidence>
<organism evidence="8 9">
    <name type="scientific">Nematostella vectensis</name>
    <name type="common">Starlet sea anemone</name>
    <dbReference type="NCBI Taxonomy" id="45351"/>
    <lineage>
        <taxon>Eukaryota</taxon>
        <taxon>Metazoa</taxon>
        <taxon>Cnidaria</taxon>
        <taxon>Anthozoa</taxon>
        <taxon>Hexacorallia</taxon>
        <taxon>Actiniaria</taxon>
        <taxon>Edwardsiidae</taxon>
        <taxon>Nematostella</taxon>
    </lineage>
</organism>
<feature type="transmembrane region" description="Helical" evidence="6">
    <location>
        <begin position="254"/>
        <end position="274"/>
    </location>
</feature>
<dbReference type="AlphaFoldDB" id="A7RH98"/>
<evidence type="ECO:0000313" key="8">
    <source>
        <dbReference type="EMBL" id="EDO49187.1"/>
    </source>
</evidence>
<dbReference type="PhylomeDB" id="A7RH98"/>
<evidence type="ECO:0000256" key="1">
    <source>
        <dbReference type="ARBA" id="ARBA00004167"/>
    </source>
</evidence>
<dbReference type="PANTHER" id="PTHR12546:SF33">
    <property type="entry name" value="SPERM VESICLE FUSION PROTEIN FER-1"/>
    <property type="match status" value="1"/>
</dbReference>
<dbReference type="PROSITE" id="PS50004">
    <property type="entry name" value="C2"/>
    <property type="match status" value="1"/>
</dbReference>
<dbReference type="SUPFAM" id="SSF49562">
    <property type="entry name" value="C2 domain (Calcium/lipid-binding domain, CaLB)"/>
    <property type="match status" value="1"/>
</dbReference>
<protein>
    <recommendedName>
        <fullName evidence="7">C2 domain-containing protein</fullName>
    </recommendedName>
</protein>
<sequence length="287" mass="32996">MWVDIFPKHLGTPPPPVKISARKPKNYVARVIVWNTADVQLQETSITGEKMSDIYIKGWLDGIDDSQETDVHYRCMDGEGNFNWRFVFPFMYLPHDKKMVVIEKDHILSMDATTHKIKPKLVIQVWDNDILGGDDYIGSGEFELTKMPQPAKTPSKCRMGGEPGSIDLFQQRSAYGWWPLYSIQDNKEKLAGKVEMTIEILNEEEAELRPAGQGRDDPNKTPTLYEPQRPSTSFLWFASPLKTLRYVIWRNYKWTILTILVVLLIIIFLVLLIYSTPGYTVKKILGA</sequence>
<dbReference type="GO" id="GO:0016020">
    <property type="term" value="C:membrane"/>
    <property type="evidence" value="ECO:0007669"/>
    <property type="project" value="UniProtKB-SubCell"/>
</dbReference>
<dbReference type="InterPro" id="IPR037725">
    <property type="entry name" value="C2F_Ferlin"/>
</dbReference>
<evidence type="ECO:0000313" key="9">
    <source>
        <dbReference type="Proteomes" id="UP000001593"/>
    </source>
</evidence>
<dbReference type="InParanoid" id="A7RH98"/>
<keyword evidence="4 6" id="KW-1133">Transmembrane helix</keyword>
<dbReference type="EMBL" id="DS469510">
    <property type="protein sequence ID" value="EDO49187.1"/>
    <property type="molecule type" value="Genomic_DNA"/>
</dbReference>
<dbReference type="PANTHER" id="PTHR12546">
    <property type="entry name" value="FER-1-LIKE"/>
    <property type="match status" value="1"/>
</dbReference>
<dbReference type="OMA" id="CIAGRRF"/>
<dbReference type="InterPro" id="IPR035892">
    <property type="entry name" value="C2_domain_sf"/>
</dbReference>
<dbReference type="InterPro" id="IPR032362">
    <property type="entry name" value="Ferlin_C"/>
</dbReference>